<dbReference type="Proteomes" id="UP000034838">
    <property type="component" value="Unassembled WGS sequence"/>
</dbReference>
<evidence type="ECO:0000313" key="2">
    <source>
        <dbReference type="EMBL" id="OIK27880.1"/>
    </source>
</evidence>
<protein>
    <submittedName>
        <fullName evidence="2">DUF5133 domain-containing protein</fullName>
    </submittedName>
</protein>
<feature type="compositionally biased region" description="Basic residues" evidence="1">
    <location>
        <begin position="79"/>
        <end position="99"/>
    </location>
</feature>
<reference evidence="2" key="1">
    <citation type="submission" date="2016-10" db="EMBL/GenBank/DDBJ databases">
        <title>Genome sequence of Streptomyces malaysiense MUSC 136.</title>
        <authorList>
            <person name="Lee L.-H."/>
            <person name="Ser H.-L."/>
        </authorList>
    </citation>
    <scope>NUCLEOTIDE SEQUENCE [LARGE SCALE GENOMIC DNA]</scope>
    <source>
        <strain evidence="2">MUSC 136</strain>
    </source>
</reference>
<accession>A0A1J4Q702</accession>
<sequence>MLLPAKAEVARQLRRYRAWERVMLASPYDRTVRATFEDSGYTLCVLMGKRCAREAADAAERYLRTSQVTYLREQDGRPVPRRPVRRAPASKRRPTAPSS</sequence>
<dbReference type="AlphaFoldDB" id="A0A1J4Q702"/>
<dbReference type="RefSeq" id="WP_046426858.1">
    <property type="nucleotide sequence ID" value="NZ_LBDA02000018.1"/>
</dbReference>
<dbReference type="EMBL" id="LBDA02000018">
    <property type="protein sequence ID" value="OIK27880.1"/>
    <property type="molecule type" value="Genomic_DNA"/>
</dbReference>
<feature type="region of interest" description="Disordered" evidence="1">
    <location>
        <begin position="69"/>
        <end position="99"/>
    </location>
</feature>
<keyword evidence="3" id="KW-1185">Reference proteome</keyword>
<dbReference type="OrthoDB" id="4328450at2"/>
<organism evidence="2 3">
    <name type="scientific">Streptomyces malaysiense</name>
    <dbReference type="NCBI Taxonomy" id="1428626"/>
    <lineage>
        <taxon>Bacteria</taxon>
        <taxon>Bacillati</taxon>
        <taxon>Actinomycetota</taxon>
        <taxon>Actinomycetes</taxon>
        <taxon>Kitasatosporales</taxon>
        <taxon>Streptomycetaceae</taxon>
        <taxon>Streptomyces</taxon>
    </lineage>
</organism>
<dbReference type="Pfam" id="PF17196">
    <property type="entry name" value="DUF5133"/>
    <property type="match status" value="1"/>
</dbReference>
<proteinExistence type="predicted"/>
<gene>
    <name evidence="2" type="ORF">VT52_009770</name>
</gene>
<comment type="caution">
    <text evidence="2">The sequence shown here is derived from an EMBL/GenBank/DDBJ whole genome shotgun (WGS) entry which is preliminary data.</text>
</comment>
<evidence type="ECO:0000313" key="3">
    <source>
        <dbReference type="Proteomes" id="UP000034838"/>
    </source>
</evidence>
<dbReference type="InterPro" id="IPR033457">
    <property type="entry name" value="DUF5133"/>
</dbReference>
<evidence type="ECO:0000256" key="1">
    <source>
        <dbReference type="SAM" id="MobiDB-lite"/>
    </source>
</evidence>
<name>A0A1J4Q702_9ACTN</name>